<dbReference type="InterPro" id="IPR043129">
    <property type="entry name" value="ATPase_NBD"/>
</dbReference>
<accession>A0A5C5X6V1</accession>
<comment type="similarity">
    <text evidence="1">Belongs to the NodU/CmcH family.</text>
</comment>
<dbReference type="OrthoDB" id="9780777at2"/>
<keyword evidence="5" id="KW-1185">Reference proteome</keyword>
<dbReference type="PANTHER" id="PTHR34847">
    <property type="entry name" value="NODULATION PROTEIN U"/>
    <property type="match status" value="1"/>
</dbReference>
<dbReference type="Gene3D" id="3.30.420.40">
    <property type="match status" value="2"/>
</dbReference>
<dbReference type="CDD" id="cd24098">
    <property type="entry name" value="ASKHA_NBD_TobZ_N"/>
    <property type="match status" value="1"/>
</dbReference>
<sequence length="611" mass="68816">MAAILGISAFYHDSAAALVVDGKIIAAAQEERFTRKKHDESFPENAISYCLNEAKLTPAELDYVGFYDKPMLKFDRLLQTYTAYAPQGFWSFAKAMPQWLKQKLHLPKEIRKGLGGKFRKRIAFAEHHESHAASAFFPSPFDEAAILTVDGVGEWATASFGTGSGNRIQLSHELRFPHSLGMLYSAMTYYCGFKVNSGEYKLMGLAPYGQPVYIDQILDKLIDLKEDGSFRMDMSYFNYCQGLTMTSSRFHDLFGGLPRQPESKLTQREMDLAASVQLATEEIMLRMARHVHRQTGMKNLCLAGGVALNCVANGRLLREGPFERIWIQPAAGDAGGALGVALFIAHQMLNHERVPHPVLPQAASALGPEFDRDSIRNHLDSKQAVYTELSSNEELCQRVAQLIDQGNVVGWMQGRMEFGPRALGNRSILGDPRNREMQSKMNLKIKFRESFRPFAPSVLQEQASEYFDFPSDQESPYMLLVADVAEARRLPVETSSSVQGFDLLKQIRSEISAITHVDYSARLQTVDQDRHPLYHQLISEFHAQTGCPLLINTSFNVRGEPIVCTPEDAYRCFMGTNMDVLVVGQFLLLKEEQPEQPNRINQDYIDQFELD</sequence>
<feature type="domain" description="Carbamoyltransferase C-terminal" evidence="3">
    <location>
        <begin position="400"/>
        <end position="589"/>
    </location>
</feature>
<evidence type="ECO:0000313" key="4">
    <source>
        <dbReference type="EMBL" id="TWT58498.1"/>
    </source>
</evidence>
<organism evidence="4 5">
    <name type="scientific">Thalassoglobus neptunius</name>
    <dbReference type="NCBI Taxonomy" id="1938619"/>
    <lineage>
        <taxon>Bacteria</taxon>
        <taxon>Pseudomonadati</taxon>
        <taxon>Planctomycetota</taxon>
        <taxon>Planctomycetia</taxon>
        <taxon>Planctomycetales</taxon>
        <taxon>Planctomycetaceae</taxon>
        <taxon>Thalassoglobus</taxon>
    </lineage>
</organism>
<dbReference type="Proteomes" id="UP000317243">
    <property type="component" value="Unassembled WGS sequence"/>
</dbReference>
<dbReference type="Gene3D" id="3.90.870.20">
    <property type="entry name" value="Carbamoyltransferase, C-terminal domain"/>
    <property type="match status" value="1"/>
</dbReference>
<feature type="domain" description="Carbamoyltransferase" evidence="2">
    <location>
        <begin position="4"/>
        <end position="342"/>
    </location>
</feature>
<evidence type="ECO:0000256" key="1">
    <source>
        <dbReference type="ARBA" id="ARBA00006129"/>
    </source>
</evidence>
<evidence type="ECO:0000313" key="5">
    <source>
        <dbReference type="Proteomes" id="UP000317243"/>
    </source>
</evidence>
<name>A0A5C5X6V1_9PLAN</name>
<dbReference type="AlphaFoldDB" id="A0A5C5X6V1"/>
<keyword evidence="4" id="KW-0808">Transferase</keyword>
<gene>
    <name evidence="4" type="primary">novN</name>
    <name evidence="4" type="ORF">KOR42_18730</name>
</gene>
<protein>
    <submittedName>
        <fullName evidence="4">Decarbamoylnovobiocin carbamoyltransferase</fullName>
        <ecNumber evidence="4">2.1.3.12</ecNumber>
    </submittedName>
</protein>
<dbReference type="EMBL" id="SIHI01000001">
    <property type="protein sequence ID" value="TWT58498.1"/>
    <property type="molecule type" value="Genomic_DNA"/>
</dbReference>
<dbReference type="InterPro" id="IPR038152">
    <property type="entry name" value="Carbam_trans_C_sf"/>
</dbReference>
<evidence type="ECO:0000259" key="2">
    <source>
        <dbReference type="Pfam" id="PF02543"/>
    </source>
</evidence>
<evidence type="ECO:0000259" key="3">
    <source>
        <dbReference type="Pfam" id="PF16861"/>
    </source>
</evidence>
<dbReference type="InterPro" id="IPR003696">
    <property type="entry name" value="Carbtransf_dom"/>
</dbReference>
<dbReference type="EC" id="2.1.3.12" evidence="4"/>
<dbReference type="SUPFAM" id="SSF53067">
    <property type="entry name" value="Actin-like ATPase domain"/>
    <property type="match status" value="1"/>
</dbReference>
<comment type="caution">
    <text evidence="4">The sequence shown here is derived from an EMBL/GenBank/DDBJ whole genome shotgun (WGS) entry which is preliminary data.</text>
</comment>
<dbReference type="PANTHER" id="PTHR34847:SF1">
    <property type="entry name" value="NODULATION PROTEIN U"/>
    <property type="match status" value="1"/>
</dbReference>
<dbReference type="InterPro" id="IPR051338">
    <property type="entry name" value="NodU/CmcH_Carbamoyltrnsfr"/>
</dbReference>
<proteinExistence type="inferred from homology"/>
<dbReference type="GO" id="GO:0016740">
    <property type="term" value="F:transferase activity"/>
    <property type="evidence" value="ECO:0007669"/>
    <property type="project" value="UniProtKB-KW"/>
</dbReference>
<dbReference type="Pfam" id="PF16861">
    <property type="entry name" value="Carbam_trans_C"/>
    <property type="match status" value="1"/>
</dbReference>
<reference evidence="4 5" key="1">
    <citation type="submission" date="2019-02" db="EMBL/GenBank/DDBJ databases">
        <title>Deep-cultivation of Planctomycetes and their phenomic and genomic characterization uncovers novel biology.</title>
        <authorList>
            <person name="Wiegand S."/>
            <person name="Jogler M."/>
            <person name="Boedeker C."/>
            <person name="Pinto D."/>
            <person name="Vollmers J."/>
            <person name="Rivas-Marin E."/>
            <person name="Kohn T."/>
            <person name="Peeters S.H."/>
            <person name="Heuer A."/>
            <person name="Rast P."/>
            <person name="Oberbeckmann S."/>
            <person name="Bunk B."/>
            <person name="Jeske O."/>
            <person name="Meyerdierks A."/>
            <person name="Storesund J.E."/>
            <person name="Kallscheuer N."/>
            <person name="Luecker S."/>
            <person name="Lage O.M."/>
            <person name="Pohl T."/>
            <person name="Merkel B.J."/>
            <person name="Hornburger P."/>
            <person name="Mueller R.-W."/>
            <person name="Bruemmer F."/>
            <person name="Labrenz M."/>
            <person name="Spormann A.M."/>
            <person name="Op Den Camp H."/>
            <person name="Overmann J."/>
            <person name="Amann R."/>
            <person name="Jetten M.S.M."/>
            <person name="Mascher T."/>
            <person name="Medema M.H."/>
            <person name="Devos D.P."/>
            <person name="Kaster A.-K."/>
            <person name="Ovreas L."/>
            <person name="Rohde M."/>
            <person name="Galperin M.Y."/>
            <person name="Jogler C."/>
        </authorList>
    </citation>
    <scope>NUCLEOTIDE SEQUENCE [LARGE SCALE GENOMIC DNA]</scope>
    <source>
        <strain evidence="4 5">KOR42</strain>
    </source>
</reference>
<dbReference type="Pfam" id="PF02543">
    <property type="entry name" value="Carbam_trans_N"/>
    <property type="match status" value="1"/>
</dbReference>
<dbReference type="InterPro" id="IPR031730">
    <property type="entry name" value="Carbam_trans_C"/>
</dbReference>
<dbReference type="RefSeq" id="WP_146508935.1">
    <property type="nucleotide sequence ID" value="NZ_SIHI01000001.1"/>
</dbReference>